<dbReference type="RefSeq" id="WP_188389818.1">
    <property type="nucleotide sequence ID" value="NZ_BMFK01000005.1"/>
</dbReference>
<organism evidence="3 4">
    <name type="scientific">Priestia taiwanensis</name>
    <dbReference type="NCBI Taxonomy" id="1347902"/>
    <lineage>
        <taxon>Bacteria</taxon>
        <taxon>Bacillati</taxon>
        <taxon>Bacillota</taxon>
        <taxon>Bacilli</taxon>
        <taxon>Bacillales</taxon>
        <taxon>Bacillaceae</taxon>
        <taxon>Priestia</taxon>
    </lineage>
</organism>
<dbReference type="GO" id="GO:0000166">
    <property type="term" value="F:nucleotide binding"/>
    <property type="evidence" value="ECO:0007669"/>
    <property type="project" value="InterPro"/>
</dbReference>
<protein>
    <submittedName>
        <fullName evidence="3">Oxidoreductase YulF</fullName>
    </submittedName>
</protein>
<dbReference type="InterPro" id="IPR036291">
    <property type="entry name" value="NAD(P)-bd_dom_sf"/>
</dbReference>
<reference evidence="3" key="2">
    <citation type="submission" date="2020-09" db="EMBL/GenBank/DDBJ databases">
        <authorList>
            <person name="Sun Q."/>
            <person name="Zhou Y."/>
        </authorList>
    </citation>
    <scope>NUCLEOTIDE SEQUENCE</scope>
    <source>
        <strain evidence="3">CGMCC 1.12698</strain>
    </source>
</reference>
<feature type="domain" description="GFO/IDH/MocA-like oxidoreductase" evidence="2">
    <location>
        <begin position="138"/>
        <end position="248"/>
    </location>
</feature>
<dbReference type="Gene3D" id="3.40.50.720">
    <property type="entry name" value="NAD(P)-binding Rossmann-like Domain"/>
    <property type="match status" value="1"/>
</dbReference>
<gene>
    <name evidence="3" type="primary">yulF</name>
    <name evidence="3" type="ORF">GCM10007140_35260</name>
</gene>
<dbReference type="Proteomes" id="UP000605259">
    <property type="component" value="Unassembled WGS sequence"/>
</dbReference>
<dbReference type="Pfam" id="PF22725">
    <property type="entry name" value="GFO_IDH_MocA_C3"/>
    <property type="match status" value="1"/>
</dbReference>
<dbReference type="EMBL" id="BMFK01000005">
    <property type="protein sequence ID" value="GGE82582.1"/>
    <property type="molecule type" value="Genomic_DNA"/>
</dbReference>
<evidence type="ECO:0000259" key="2">
    <source>
        <dbReference type="Pfam" id="PF22725"/>
    </source>
</evidence>
<reference evidence="3" key="1">
    <citation type="journal article" date="2014" name="Int. J. Syst. Evol. Microbiol.">
        <title>Complete genome sequence of Corynebacterium casei LMG S-19264T (=DSM 44701T), isolated from a smear-ripened cheese.</title>
        <authorList>
            <consortium name="US DOE Joint Genome Institute (JGI-PGF)"/>
            <person name="Walter F."/>
            <person name="Albersmeier A."/>
            <person name="Kalinowski J."/>
            <person name="Ruckert C."/>
        </authorList>
    </citation>
    <scope>NUCLEOTIDE SEQUENCE</scope>
    <source>
        <strain evidence="3">CGMCC 1.12698</strain>
    </source>
</reference>
<comment type="caution">
    <text evidence="3">The sequence shown here is derived from an EMBL/GenBank/DDBJ whole genome shotgun (WGS) entry which is preliminary data.</text>
</comment>
<dbReference type="Pfam" id="PF01408">
    <property type="entry name" value="GFO_IDH_MocA"/>
    <property type="match status" value="1"/>
</dbReference>
<dbReference type="InterPro" id="IPR000683">
    <property type="entry name" value="Gfo/Idh/MocA-like_OxRdtase_N"/>
</dbReference>
<dbReference type="AlphaFoldDB" id="A0A917AXD2"/>
<keyword evidence="4" id="KW-1185">Reference proteome</keyword>
<evidence type="ECO:0000259" key="1">
    <source>
        <dbReference type="Pfam" id="PF01408"/>
    </source>
</evidence>
<name>A0A917AXD2_9BACI</name>
<dbReference type="SUPFAM" id="SSF51735">
    <property type="entry name" value="NAD(P)-binding Rossmann-fold domains"/>
    <property type="match status" value="1"/>
</dbReference>
<evidence type="ECO:0000313" key="3">
    <source>
        <dbReference type="EMBL" id="GGE82582.1"/>
    </source>
</evidence>
<dbReference type="PANTHER" id="PTHR43054:SF1">
    <property type="entry name" value="SCYLLO-INOSITOL 2-DEHYDROGENASE (NADP(+)) IOLU"/>
    <property type="match status" value="1"/>
</dbReference>
<dbReference type="InterPro" id="IPR055170">
    <property type="entry name" value="GFO_IDH_MocA-like_dom"/>
</dbReference>
<dbReference type="Gene3D" id="3.30.360.10">
    <property type="entry name" value="Dihydrodipicolinate Reductase, domain 2"/>
    <property type="match status" value="1"/>
</dbReference>
<dbReference type="SUPFAM" id="SSF55347">
    <property type="entry name" value="Glyceraldehyde-3-phosphate dehydrogenase-like, C-terminal domain"/>
    <property type="match status" value="1"/>
</dbReference>
<sequence length="329" mass="36979">MVRFGIIGTNKITETLLEAAKTVEGFNLAAVYSRKEETARAFADKYEVEHIYTNIEEMVASDTIDAVYIASPNALHAEQAIVCMEHGKHVLCEKAIASNTAELQKMIDTARKHNVVLMEAMMSTMTPNFKSILDNLSKIGKVRRYFAQFCQYSSRYDKYKQGTVLNAFNPTFSNGSLMDIGIYCVYPMVVLFGEPMAIKANAFMLDSGVDGEGSMLATYEEMEGVLMYSKITNSHLPSEIQGEEGTIVIDHINTPTKIEIRYRDGRVEDITVPQETNIMRYEVEEFISLVQSESQQSSINSHKHSMIVMNLLEESRKQVGLVFPADTNK</sequence>
<dbReference type="PANTHER" id="PTHR43054">
    <property type="match status" value="1"/>
</dbReference>
<evidence type="ECO:0000313" key="4">
    <source>
        <dbReference type="Proteomes" id="UP000605259"/>
    </source>
</evidence>
<proteinExistence type="predicted"/>
<accession>A0A917AXD2</accession>
<feature type="domain" description="Gfo/Idh/MocA-like oxidoreductase N-terminal" evidence="1">
    <location>
        <begin position="2"/>
        <end position="119"/>
    </location>
</feature>